<organism evidence="1">
    <name type="scientific">marine sediment metagenome</name>
    <dbReference type="NCBI Taxonomy" id="412755"/>
    <lineage>
        <taxon>unclassified sequences</taxon>
        <taxon>metagenomes</taxon>
        <taxon>ecological metagenomes</taxon>
    </lineage>
</organism>
<gene>
    <name evidence="1" type="ORF">S06H3_46904</name>
</gene>
<dbReference type="AlphaFoldDB" id="X1PPT7"/>
<accession>X1PPT7</accession>
<comment type="caution">
    <text evidence="1">The sequence shown here is derived from an EMBL/GenBank/DDBJ whole genome shotgun (WGS) entry which is preliminary data.</text>
</comment>
<protein>
    <submittedName>
        <fullName evidence="1">Uncharacterized protein</fullName>
    </submittedName>
</protein>
<sequence length="53" mass="6050">MADLAIERGAKAQTFKQARTALLEVLTPDQQAMFLDSERKYPWAPHRVPPRAQ</sequence>
<proteinExistence type="predicted"/>
<name>X1PPT7_9ZZZZ</name>
<dbReference type="EMBL" id="BARV01029413">
    <property type="protein sequence ID" value="GAI44511.1"/>
    <property type="molecule type" value="Genomic_DNA"/>
</dbReference>
<reference evidence="1" key="1">
    <citation type="journal article" date="2014" name="Front. Microbiol.">
        <title>High frequency of phylogenetically diverse reductive dehalogenase-homologous genes in deep subseafloor sedimentary metagenomes.</title>
        <authorList>
            <person name="Kawai M."/>
            <person name="Futagami T."/>
            <person name="Toyoda A."/>
            <person name="Takaki Y."/>
            <person name="Nishi S."/>
            <person name="Hori S."/>
            <person name="Arai W."/>
            <person name="Tsubouchi T."/>
            <person name="Morono Y."/>
            <person name="Uchiyama I."/>
            <person name="Ito T."/>
            <person name="Fujiyama A."/>
            <person name="Inagaki F."/>
            <person name="Takami H."/>
        </authorList>
    </citation>
    <scope>NUCLEOTIDE SEQUENCE</scope>
    <source>
        <strain evidence="1">Expedition CK06-06</strain>
    </source>
</reference>
<evidence type="ECO:0000313" key="1">
    <source>
        <dbReference type="EMBL" id="GAI44511.1"/>
    </source>
</evidence>